<sequence length="306" mass="35108">MQKVGRNDPCPCGSGKKYKKCCINENVVEFPGKAVKDELDQAFQRYQDYLVNVYPDYLPKEAPNTQEERIGQFFQLLQDSVFTARKGGTSIMEEFANEEMKTAKRPLTKESLQAWTKPAAGVFALDSKEKGVQIKSMFNDATYMVEKESIPLEDIETAPYYFGVLMKWGNVHQFMPIAIPKDEKQFELYWTLLTENQKSHDYFEKNLADQFKVWLKGKEEAQAKTEESTEEDSVLALLDESTSREVKDTWKSYRDAETPNIRKPEVFAAALDFIAAEGVTKKATAEKFGVSPSSMSRRIKELENYR</sequence>
<dbReference type="InterPro" id="IPR004027">
    <property type="entry name" value="SEC_C_motif"/>
</dbReference>
<dbReference type="EMBL" id="SRJC01000003">
    <property type="protein sequence ID" value="TGB02397.1"/>
    <property type="molecule type" value="Genomic_DNA"/>
</dbReference>
<keyword evidence="2" id="KW-1185">Reference proteome</keyword>
<gene>
    <name evidence="1" type="ORF">E4663_13735</name>
</gene>
<dbReference type="Pfam" id="PF02810">
    <property type="entry name" value="SEC-C"/>
    <property type="match status" value="1"/>
</dbReference>
<organism evidence="1 2">
    <name type="scientific">Halobacillus salinus</name>
    <dbReference type="NCBI Taxonomy" id="192814"/>
    <lineage>
        <taxon>Bacteria</taxon>
        <taxon>Bacillati</taxon>
        <taxon>Bacillota</taxon>
        <taxon>Bacilli</taxon>
        <taxon>Bacillales</taxon>
        <taxon>Bacillaceae</taxon>
        <taxon>Halobacillus</taxon>
    </lineage>
</organism>
<reference evidence="1 2" key="1">
    <citation type="journal article" date="2003" name="Int. J. Syst. Evol. Microbiol.">
        <title>Halobacillus salinus sp. nov., isolated from a salt lake on the coast of the East Sea in Korea.</title>
        <authorList>
            <person name="Yoon J.H."/>
            <person name="Kang K.H."/>
            <person name="Park Y.H."/>
        </authorList>
    </citation>
    <scope>NUCLEOTIDE SEQUENCE [LARGE SCALE GENOMIC DNA]</scope>
    <source>
        <strain evidence="1 2">HSL-3</strain>
    </source>
</reference>
<evidence type="ECO:0000313" key="2">
    <source>
        <dbReference type="Proteomes" id="UP000297982"/>
    </source>
</evidence>
<dbReference type="RefSeq" id="WP_135328032.1">
    <property type="nucleotide sequence ID" value="NZ_SRJC01000003.1"/>
</dbReference>
<dbReference type="STRING" id="192814.GCA_900166575_03299"/>
<accession>A0A4Z0GY74</accession>
<dbReference type="Gene3D" id="3.10.450.50">
    <property type="match status" value="1"/>
</dbReference>
<comment type="caution">
    <text evidence="1">The sequence shown here is derived from an EMBL/GenBank/DDBJ whole genome shotgun (WGS) entry which is preliminary data.</text>
</comment>
<name>A0A4Z0GY74_9BACI</name>
<proteinExistence type="predicted"/>
<evidence type="ECO:0008006" key="3">
    <source>
        <dbReference type="Google" id="ProtNLM"/>
    </source>
</evidence>
<dbReference type="SUPFAM" id="SSF103642">
    <property type="entry name" value="Sec-C motif"/>
    <property type="match status" value="1"/>
</dbReference>
<evidence type="ECO:0000313" key="1">
    <source>
        <dbReference type="EMBL" id="TGB02397.1"/>
    </source>
</evidence>
<protein>
    <recommendedName>
        <fullName evidence="3">SEC-C domain-containing protein</fullName>
    </recommendedName>
</protein>
<dbReference type="Proteomes" id="UP000297982">
    <property type="component" value="Unassembled WGS sequence"/>
</dbReference>
<dbReference type="AlphaFoldDB" id="A0A4Z0GY74"/>